<dbReference type="EMBL" id="CP002207">
    <property type="protein sequence ID" value="ADP34351.1"/>
    <property type="molecule type" value="Genomic_DNA"/>
</dbReference>
<keyword evidence="5" id="KW-0378">Hydrolase</keyword>
<feature type="region of interest" description="Disordered" evidence="1">
    <location>
        <begin position="436"/>
        <end position="458"/>
    </location>
</feature>
<dbReference type="PANTHER" id="PTHR12147:SF26">
    <property type="entry name" value="PEPTIDASE M28 DOMAIN-CONTAINING PROTEIN"/>
    <property type="match status" value="1"/>
</dbReference>
<dbReference type="InterPro" id="IPR003137">
    <property type="entry name" value="PA_domain"/>
</dbReference>
<dbReference type="InterPro" id="IPR045175">
    <property type="entry name" value="M28_fam"/>
</dbReference>
<gene>
    <name evidence="5" type="ordered locus">BATR1942_17160</name>
</gene>
<dbReference type="Gene3D" id="3.40.630.10">
    <property type="entry name" value="Zn peptidases"/>
    <property type="match status" value="1"/>
</dbReference>
<dbReference type="Gene3D" id="3.50.30.30">
    <property type="match status" value="1"/>
</dbReference>
<dbReference type="PANTHER" id="PTHR12147">
    <property type="entry name" value="METALLOPEPTIDASE M28 FAMILY MEMBER"/>
    <property type="match status" value="1"/>
</dbReference>
<dbReference type="RefSeq" id="WP_003326371.1">
    <property type="nucleotide sequence ID" value="NC_014639.1"/>
</dbReference>
<dbReference type="Pfam" id="PF02225">
    <property type="entry name" value="PA"/>
    <property type="match status" value="1"/>
</dbReference>
<reference evidence="5 6" key="1">
    <citation type="journal article" date="2011" name="Front. Microbiol.">
        <title>Genomic signatures of strain selection and enhancement in Bacillus atrophaeus var. globigii, a historical biowarfare simulant.</title>
        <authorList>
            <person name="Gibbons H.S."/>
            <person name="Broomall S.M."/>
            <person name="McNew L.A."/>
            <person name="Daligault H."/>
            <person name="Chapman C."/>
            <person name="Bruce D."/>
            <person name="Karavis M."/>
            <person name="Krepps M."/>
            <person name="McGregor P.A."/>
            <person name="Hong C."/>
            <person name="Park K.H."/>
            <person name="Akmal A."/>
            <person name="Feldman A."/>
            <person name="Lin J.S."/>
            <person name="Chang W.E."/>
            <person name="Higgs B.W."/>
            <person name="Demirev P."/>
            <person name="Lindquist J."/>
            <person name="Liem A."/>
            <person name="Fochler E."/>
            <person name="Read T.D."/>
            <person name="Tapia R."/>
            <person name="Johnson S."/>
            <person name="Bishop-Lilly K.A."/>
            <person name="Detter C."/>
            <person name="Han C."/>
            <person name="Sozhamannan S."/>
            <person name="Rosenzweig C.N."/>
            <person name="Skowronski E.W."/>
        </authorList>
    </citation>
    <scope>NUCLEOTIDE SEQUENCE [LARGE SCALE GENOMIC DNA]</scope>
    <source>
        <strain evidence="5 6">1942</strain>
    </source>
</reference>
<name>A0ABN3ZFG5_BACA1</name>
<dbReference type="Pfam" id="PF04389">
    <property type="entry name" value="Peptidase_M28"/>
    <property type="match status" value="1"/>
</dbReference>
<dbReference type="SUPFAM" id="SSF52025">
    <property type="entry name" value="PA domain"/>
    <property type="match status" value="1"/>
</dbReference>
<dbReference type="Proteomes" id="UP000006867">
    <property type="component" value="Chromosome"/>
</dbReference>
<organism evidence="5 6">
    <name type="scientific">Bacillus atrophaeus (strain 1942)</name>
    <dbReference type="NCBI Taxonomy" id="720555"/>
    <lineage>
        <taxon>Bacteria</taxon>
        <taxon>Bacillati</taxon>
        <taxon>Bacillota</taxon>
        <taxon>Bacilli</taxon>
        <taxon>Bacillales</taxon>
        <taxon>Bacillaceae</taxon>
        <taxon>Bacillus</taxon>
    </lineage>
</organism>
<dbReference type="InterPro" id="IPR007484">
    <property type="entry name" value="Peptidase_M28"/>
</dbReference>
<feature type="domain" description="PA" evidence="3">
    <location>
        <begin position="129"/>
        <end position="212"/>
    </location>
</feature>
<dbReference type="CDD" id="cd02133">
    <property type="entry name" value="PA_C5a_like"/>
    <property type="match status" value="1"/>
</dbReference>
<feature type="compositionally biased region" description="Basic and acidic residues" evidence="1">
    <location>
        <begin position="447"/>
        <end position="458"/>
    </location>
</feature>
<evidence type="ECO:0000313" key="5">
    <source>
        <dbReference type="EMBL" id="ADP34351.1"/>
    </source>
</evidence>
<evidence type="ECO:0000259" key="4">
    <source>
        <dbReference type="Pfam" id="PF04389"/>
    </source>
</evidence>
<sequence length="458" mass="49153">MKMKFLPLALTAFLTVGTVISPITPAARTAQAADTVKKEHNIAHSFKSERAYATVSQLSEKIGPRVAGTAAEKKSALLLAAAFKKQKLDVSVQTFGIPDRLEGALTANGHDIPLRAASGSVPTPNEGLTAPLFDAGLGYPEDFTADSEGKIALISRGELTFYEKAKNAAAAGAKAVIIYNNADSTVPFTPNLSGHTVDIPVVGIKKEDGTALLTQKEATLQLKAFTNQTSQNIIGVRKPKHVKNPGIVYVTAHYDSVPSSPGANDNASGTSVMLEMARILKKIPSDKEIRFIAFGAEELGLLGSNEYVNRLSEQEAGRSIVNFNLDMVGTSWESATELYVNTVDGASNLVWQSSKAAAGKLGFNHLSLKKGGSSDHVPFHGAGIDSANFIWGDPETGAVEPWYHTPNDSIKHVSKERLQQAGEIVTASLYHVIKKETKHSETKKKKQVEAKDKFEDFK</sequence>
<keyword evidence="6" id="KW-1185">Reference proteome</keyword>
<dbReference type="SUPFAM" id="SSF53187">
    <property type="entry name" value="Zn-dependent exopeptidases"/>
    <property type="match status" value="1"/>
</dbReference>
<feature type="domain" description="Peptidase M28" evidence="4">
    <location>
        <begin position="232"/>
        <end position="427"/>
    </location>
</feature>
<protein>
    <submittedName>
        <fullName evidence="5">Double-zinc aminopeptidase</fullName>
    </submittedName>
</protein>
<evidence type="ECO:0000313" key="6">
    <source>
        <dbReference type="Proteomes" id="UP000006867"/>
    </source>
</evidence>
<feature type="signal peptide" evidence="2">
    <location>
        <begin position="1"/>
        <end position="32"/>
    </location>
</feature>
<proteinExistence type="predicted"/>
<feature type="chain" id="PRO_5047163853" evidence="2">
    <location>
        <begin position="33"/>
        <end position="458"/>
    </location>
</feature>
<evidence type="ECO:0000256" key="1">
    <source>
        <dbReference type="SAM" id="MobiDB-lite"/>
    </source>
</evidence>
<dbReference type="GO" id="GO:0004177">
    <property type="term" value="F:aminopeptidase activity"/>
    <property type="evidence" value="ECO:0007669"/>
    <property type="project" value="UniProtKB-KW"/>
</dbReference>
<evidence type="ECO:0000259" key="3">
    <source>
        <dbReference type="Pfam" id="PF02225"/>
    </source>
</evidence>
<evidence type="ECO:0000256" key="2">
    <source>
        <dbReference type="SAM" id="SignalP"/>
    </source>
</evidence>
<keyword evidence="5" id="KW-0645">Protease</keyword>
<keyword evidence="5" id="KW-0031">Aminopeptidase</keyword>
<dbReference type="InterPro" id="IPR046450">
    <property type="entry name" value="PA_dom_sf"/>
</dbReference>
<accession>A0ABN3ZFG5</accession>
<keyword evidence="2" id="KW-0732">Signal</keyword>